<feature type="compositionally biased region" description="Basic and acidic residues" evidence="1">
    <location>
        <begin position="62"/>
        <end position="74"/>
    </location>
</feature>
<feature type="region of interest" description="Disordered" evidence="1">
    <location>
        <begin position="14"/>
        <end position="79"/>
    </location>
</feature>
<keyword evidence="3" id="KW-1185">Reference proteome</keyword>
<organism evidence="2 3">
    <name type="scientific">Acorus calamus</name>
    <name type="common">Sweet flag</name>
    <dbReference type="NCBI Taxonomy" id="4465"/>
    <lineage>
        <taxon>Eukaryota</taxon>
        <taxon>Viridiplantae</taxon>
        <taxon>Streptophyta</taxon>
        <taxon>Embryophyta</taxon>
        <taxon>Tracheophyta</taxon>
        <taxon>Spermatophyta</taxon>
        <taxon>Magnoliopsida</taxon>
        <taxon>Liliopsida</taxon>
        <taxon>Acoraceae</taxon>
        <taxon>Acorus</taxon>
    </lineage>
</organism>
<dbReference type="AlphaFoldDB" id="A0AAV9FGX5"/>
<sequence length="95" mass="10778">MGYIFCLDTAQDTPGTRQPSFNPKRKKNAQTSQTPHLLSRCPLSASSFSSSSSSSSSSFVLGRDRTEMTGEGKKGRCQRRRRRWRVHGLKEIWEI</sequence>
<dbReference type="Proteomes" id="UP001180020">
    <property type="component" value="Unassembled WGS sequence"/>
</dbReference>
<evidence type="ECO:0000256" key="1">
    <source>
        <dbReference type="SAM" id="MobiDB-lite"/>
    </source>
</evidence>
<dbReference type="EMBL" id="JAUJYO010000002">
    <property type="protein sequence ID" value="KAK1323857.1"/>
    <property type="molecule type" value="Genomic_DNA"/>
</dbReference>
<protein>
    <submittedName>
        <fullName evidence="2">Uncharacterized protein</fullName>
    </submittedName>
</protein>
<reference evidence="2" key="1">
    <citation type="journal article" date="2023" name="Nat. Commun.">
        <title>Diploid and tetraploid genomes of Acorus and the evolution of monocots.</title>
        <authorList>
            <person name="Ma L."/>
            <person name="Liu K.W."/>
            <person name="Li Z."/>
            <person name="Hsiao Y.Y."/>
            <person name="Qi Y."/>
            <person name="Fu T."/>
            <person name="Tang G.D."/>
            <person name="Zhang D."/>
            <person name="Sun W.H."/>
            <person name="Liu D.K."/>
            <person name="Li Y."/>
            <person name="Chen G.Z."/>
            <person name="Liu X.D."/>
            <person name="Liao X.Y."/>
            <person name="Jiang Y.T."/>
            <person name="Yu X."/>
            <person name="Hao Y."/>
            <person name="Huang J."/>
            <person name="Zhao X.W."/>
            <person name="Ke S."/>
            <person name="Chen Y.Y."/>
            <person name="Wu W.L."/>
            <person name="Hsu J.L."/>
            <person name="Lin Y.F."/>
            <person name="Huang M.D."/>
            <person name="Li C.Y."/>
            <person name="Huang L."/>
            <person name="Wang Z.W."/>
            <person name="Zhao X."/>
            <person name="Zhong W.Y."/>
            <person name="Peng D.H."/>
            <person name="Ahmad S."/>
            <person name="Lan S."/>
            <person name="Zhang J.S."/>
            <person name="Tsai W.C."/>
            <person name="Van de Peer Y."/>
            <person name="Liu Z.J."/>
        </authorList>
    </citation>
    <scope>NUCLEOTIDE SEQUENCE</scope>
    <source>
        <strain evidence="2">CP</strain>
    </source>
</reference>
<proteinExistence type="predicted"/>
<name>A0AAV9FGX5_ACOCL</name>
<accession>A0AAV9FGX5</accession>
<gene>
    <name evidence="2" type="ORF">QJS10_CPA02g00460</name>
</gene>
<evidence type="ECO:0000313" key="2">
    <source>
        <dbReference type="EMBL" id="KAK1323857.1"/>
    </source>
</evidence>
<reference evidence="2" key="2">
    <citation type="submission" date="2023-06" db="EMBL/GenBank/DDBJ databases">
        <authorList>
            <person name="Ma L."/>
            <person name="Liu K.-W."/>
            <person name="Li Z."/>
            <person name="Hsiao Y.-Y."/>
            <person name="Qi Y."/>
            <person name="Fu T."/>
            <person name="Tang G."/>
            <person name="Zhang D."/>
            <person name="Sun W.-H."/>
            <person name="Liu D.-K."/>
            <person name="Li Y."/>
            <person name="Chen G.-Z."/>
            <person name="Liu X.-D."/>
            <person name="Liao X.-Y."/>
            <person name="Jiang Y.-T."/>
            <person name="Yu X."/>
            <person name="Hao Y."/>
            <person name="Huang J."/>
            <person name="Zhao X.-W."/>
            <person name="Ke S."/>
            <person name="Chen Y.-Y."/>
            <person name="Wu W.-L."/>
            <person name="Hsu J.-L."/>
            <person name="Lin Y.-F."/>
            <person name="Huang M.-D."/>
            <person name="Li C.-Y."/>
            <person name="Huang L."/>
            <person name="Wang Z.-W."/>
            <person name="Zhao X."/>
            <person name="Zhong W.-Y."/>
            <person name="Peng D.-H."/>
            <person name="Ahmad S."/>
            <person name="Lan S."/>
            <person name="Zhang J.-S."/>
            <person name="Tsai W.-C."/>
            <person name="Van De Peer Y."/>
            <person name="Liu Z.-J."/>
        </authorList>
    </citation>
    <scope>NUCLEOTIDE SEQUENCE</scope>
    <source>
        <strain evidence="2">CP</strain>
        <tissue evidence="2">Leaves</tissue>
    </source>
</reference>
<feature type="compositionally biased region" description="Low complexity" evidence="1">
    <location>
        <begin position="44"/>
        <end position="59"/>
    </location>
</feature>
<comment type="caution">
    <text evidence="2">The sequence shown here is derived from an EMBL/GenBank/DDBJ whole genome shotgun (WGS) entry which is preliminary data.</text>
</comment>
<evidence type="ECO:0000313" key="3">
    <source>
        <dbReference type="Proteomes" id="UP001180020"/>
    </source>
</evidence>